<evidence type="ECO:0000313" key="2">
    <source>
        <dbReference type="EMBL" id="SMD05756.1"/>
    </source>
</evidence>
<dbReference type="RefSeq" id="WP_084428414.1">
    <property type="nucleotide sequence ID" value="NZ_FWXV01000003.1"/>
</dbReference>
<dbReference type="OrthoDB" id="9790815at2"/>
<dbReference type="InterPro" id="IPR019405">
    <property type="entry name" value="Lactonase_7-beta_prop"/>
</dbReference>
<organism evidence="2 3">
    <name type="scientific">Kibdelosporangium aridum</name>
    <dbReference type="NCBI Taxonomy" id="2030"/>
    <lineage>
        <taxon>Bacteria</taxon>
        <taxon>Bacillati</taxon>
        <taxon>Actinomycetota</taxon>
        <taxon>Actinomycetes</taxon>
        <taxon>Pseudonocardiales</taxon>
        <taxon>Pseudonocardiaceae</taxon>
        <taxon>Kibdelosporangium</taxon>
    </lineage>
</organism>
<dbReference type="InterPro" id="IPR011048">
    <property type="entry name" value="Haem_d1_sf"/>
</dbReference>
<dbReference type="Gene3D" id="2.130.10.10">
    <property type="entry name" value="YVTN repeat-like/Quinoprotein amine dehydrogenase"/>
    <property type="match status" value="1"/>
</dbReference>
<evidence type="ECO:0000313" key="3">
    <source>
        <dbReference type="Proteomes" id="UP000192674"/>
    </source>
</evidence>
<dbReference type="InterPro" id="IPR015943">
    <property type="entry name" value="WD40/YVTN_repeat-like_dom_sf"/>
</dbReference>
<dbReference type="SUPFAM" id="SSF51004">
    <property type="entry name" value="C-terminal (heme d1) domain of cytochrome cd1-nitrite reductase"/>
    <property type="match status" value="1"/>
</dbReference>
<dbReference type="InterPro" id="IPR006311">
    <property type="entry name" value="TAT_signal"/>
</dbReference>
<dbReference type="EMBL" id="FWXV01000003">
    <property type="protein sequence ID" value="SMD05756.1"/>
    <property type="molecule type" value="Genomic_DNA"/>
</dbReference>
<dbReference type="NCBIfam" id="TIGR01409">
    <property type="entry name" value="TAT_signal_seq"/>
    <property type="match status" value="1"/>
</dbReference>
<gene>
    <name evidence="2" type="ORF">SAMN05661093_04004</name>
</gene>
<dbReference type="AlphaFoldDB" id="A0A1Y5XNZ7"/>
<protein>
    <submittedName>
        <fullName evidence="2">Tat (Twin-arginine translocation) pathway signal sequence</fullName>
    </submittedName>
</protein>
<dbReference type="InterPro" id="IPR019546">
    <property type="entry name" value="TAT_signal_bac_arc"/>
</dbReference>
<reference evidence="2 3" key="1">
    <citation type="submission" date="2017-04" db="EMBL/GenBank/DDBJ databases">
        <authorList>
            <person name="Afonso C.L."/>
            <person name="Miller P.J."/>
            <person name="Scott M.A."/>
            <person name="Spackman E."/>
            <person name="Goraichik I."/>
            <person name="Dimitrov K.M."/>
            <person name="Suarez D.L."/>
            <person name="Swayne D.E."/>
        </authorList>
    </citation>
    <scope>NUCLEOTIDE SEQUENCE [LARGE SCALE GENOMIC DNA]</scope>
    <source>
        <strain evidence="2 3">DSM 43828</strain>
    </source>
</reference>
<dbReference type="PROSITE" id="PS51318">
    <property type="entry name" value="TAT"/>
    <property type="match status" value="1"/>
</dbReference>
<name>A0A1Y5XNZ7_KIBAR</name>
<keyword evidence="3" id="KW-1185">Reference proteome</keyword>
<dbReference type="GO" id="GO:0017057">
    <property type="term" value="F:6-phosphogluconolactonase activity"/>
    <property type="evidence" value="ECO:0007669"/>
    <property type="project" value="TreeGrafter"/>
</dbReference>
<dbReference type="InterPro" id="IPR050282">
    <property type="entry name" value="Cycloisomerase_2"/>
</dbReference>
<sequence length="371" mass="38824">MTDGLNRRAFLGAAGVGGLMLATGVPASAHGRNVSTVYIGSFTSWGPPVGPGFSVGTVDSVSGKLTLTGGVPGIVDPSWFTYSRDGRVLYSTIESDPGKITAYTIVDAQRPKVLNSVNVGGAHPTHISIHGKYILAANYGSGSVSVLSLQADGRVGAVTDVVKHTGERAPHAHQVVTDPSGRWIVAVDLGADSVYVYSLDNAGKLKLNQQLKLPAGLGPRHLAFHPNGRYAYILGELRSEVTVAAWDAATGKFTPGQVISTLGDAKPPENYPGEIEVSPDGRFVYASNRGHDTLATFVVGEQGKSLAFASTTPTGGVWPRHFTLHPAGNWVYVSNQRSGTVNWLPRDPGTGKLGTSAGSVQVNNVGIVSFK</sequence>
<dbReference type="Pfam" id="PF10282">
    <property type="entry name" value="Lactonase"/>
    <property type="match status" value="1"/>
</dbReference>
<dbReference type="GO" id="GO:0005829">
    <property type="term" value="C:cytosol"/>
    <property type="evidence" value="ECO:0007669"/>
    <property type="project" value="TreeGrafter"/>
</dbReference>
<dbReference type="PANTHER" id="PTHR30344">
    <property type="entry name" value="6-PHOSPHOGLUCONOLACTONASE-RELATED"/>
    <property type="match status" value="1"/>
</dbReference>
<proteinExistence type="inferred from homology"/>
<evidence type="ECO:0000256" key="1">
    <source>
        <dbReference type="ARBA" id="ARBA00005564"/>
    </source>
</evidence>
<comment type="similarity">
    <text evidence="1">Belongs to the cycloisomerase 2 family.</text>
</comment>
<accession>A0A1Y5XNZ7</accession>
<dbReference type="PANTHER" id="PTHR30344:SF1">
    <property type="entry name" value="6-PHOSPHOGLUCONOLACTONASE"/>
    <property type="match status" value="1"/>
</dbReference>
<dbReference type="Proteomes" id="UP000192674">
    <property type="component" value="Unassembled WGS sequence"/>
</dbReference>